<gene>
    <name evidence="2" type="ordered locus">Mesil_0320</name>
</gene>
<dbReference type="eggNOG" id="COG1670">
    <property type="taxonomic scope" value="Bacteria"/>
</dbReference>
<dbReference type="InterPro" id="IPR016181">
    <property type="entry name" value="Acyl_CoA_acyltransferase"/>
</dbReference>
<dbReference type="InterPro" id="IPR000182">
    <property type="entry name" value="GNAT_dom"/>
</dbReference>
<dbReference type="Gene3D" id="3.40.630.30">
    <property type="match status" value="1"/>
</dbReference>
<name>D7BHM3_ALLS1</name>
<dbReference type="KEGG" id="msv:Mesil_0320"/>
<dbReference type="GO" id="GO:0016747">
    <property type="term" value="F:acyltransferase activity, transferring groups other than amino-acyl groups"/>
    <property type="evidence" value="ECO:0007669"/>
    <property type="project" value="InterPro"/>
</dbReference>
<dbReference type="AlphaFoldDB" id="D7BHM3"/>
<evidence type="ECO:0000313" key="2">
    <source>
        <dbReference type="EMBL" id="ADH62261.1"/>
    </source>
</evidence>
<keyword evidence="3" id="KW-1185">Reference proteome</keyword>
<accession>D7BHM3</accession>
<dbReference type="EMBL" id="CP002042">
    <property type="protein sequence ID" value="ADH62261.1"/>
    <property type="molecule type" value="Genomic_DNA"/>
</dbReference>
<organism evidence="2 3">
    <name type="scientific">Allomeiothermus silvanus (strain ATCC 700542 / DSM 9946 / NBRC 106475 / NCIMB 13440 / VI-R2)</name>
    <name type="common">Thermus silvanus</name>
    <dbReference type="NCBI Taxonomy" id="526227"/>
    <lineage>
        <taxon>Bacteria</taxon>
        <taxon>Thermotogati</taxon>
        <taxon>Deinococcota</taxon>
        <taxon>Deinococci</taxon>
        <taxon>Thermales</taxon>
        <taxon>Thermaceae</taxon>
        <taxon>Allomeiothermus</taxon>
    </lineage>
</organism>
<proteinExistence type="predicted"/>
<dbReference type="Pfam" id="PF13302">
    <property type="entry name" value="Acetyltransf_3"/>
    <property type="match status" value="1"/>
</dbReference>
<reference evidence="2 3" key="1">
    <citation type="journal article" date="2010" name="Stand. Genomic Sci.">
        <title>Complete genome sequence of Meiothermus silvanus type strain (VI-R2).</title>
        <authorList>
            <person name="Sikorski J."/>
            <person name="Tindall B.J."/>
            <person name="Lowry S."/>
            <person name="Lucas S."/>
            <person name="Nolan M."/>
            <person name="Copeland A."/>
            <person name="Glavina Del Rio T."/>
            <person name="Tice H."/>
            <person name="Cheng J.F."/>
            <person name="Han C."/>
            <person name="Pitluck S."/>
            <person name="Liolios K."/>
            <person name="Ivanova N."/>
            <person name="Mavromatis K."/>
            <person name="Mikhailova N."/>
            <person name="Pati A."/>
            <person name="Goodwin L."/>
            <person name="Chen A."/>
            <person name="Palaniappan K."/>
            <person name="Land M."/>
            <person name="Hauser L."/>
            <person name="Chang Y.J."/>
            <person name="Jeffries C.D."/>
            <person name="Rohde M."/>
            <person name="Goker M."/>
            <person name="Woyke T."/>
            <person name="Bristow J."/>
            <person name="Eisen J.A."/>
            <person name="Markowitz V."/>
            <person name="Hugenholtz P."/>
            <person name="Kyrpides N.C."/>
            <person name="Klenk H.P."/>
            <person name="Lapidus A."/>
        </authorList>
    </citation>
    <scope>NUCLEOTIDE SEQUENCE [LARGE SCALE GENOMIC DNA]</scope>
    <source>
        <strain evidence="3">ATCC 700542 / DSM 9946 / VI-R2</strain>
    </source>
</reference>
<dbReference type="Proteomes" id="UP000001916">
    <property type="component" value="Chromosome"/>
</dbReference>
<dbReference type="PANTHER" id="PTHR43792">
    <property type="entry name" value="GNAT FAMILY, PUTATIVE (AFU_ORTHOLOGUE AFUA_3G00765)-RELATED-RELATED"/>
    <property type="match status" value="1"/>
</dbReference>
<dbReference type="HOGENOM" id="CLU_013985_3_6_0"/>
<evidence type="ECO:0000313" key="3">
    <source>
        <dbReference type="Proteomes" id="UP000001916"/>
    </source>
</evidence>
<dbReference type="STRING" id="526227.Mesil_0320"/>
<dbReference type="InterPro" id="IPR051531">
    <property type="entry name" value="N-acetyltransferase"/>
</dbReference>
<sequence length="199" mass="23322">MNWARYPASNMFRLESPRLVLRTFEDRDLEAFIRYRSDPEVARYQSWEVPYPRDKAMEFLERAKSAVPAVPGEWYQMALERKDNGEMIGDCAFYLLPDGQQAEMTITLSRAHQGQGLAREALERLLEYLFGELKLHRVRANADVENHPSWQLMVRLGMRLEGTFVQSLWLKGHWASEYAYAILREEWEEKRHGTVQPGG</sequence>
<dbReference type="SUPFAM" id="SSF55729">
    <property type="entry name" value="Acyl-CoA N-acyltransferases (Nat)"/>
    <property type="match status" value="1"/>
</dbReference>
<evidence type="ECO:0000259" key="1">
    <source>
        <dbReference type="PROSITE" id="PS51186"/>
    </source>
</evidence>
<dbReference type="PROSITE" id="PS51186">
    <property type="entry name" value="GNAT"/>
    <property type="match status" value="1"/>
</dbReference>
<protein>
    <submittedName>
        <fullName evidence="2">GCN5-related N-acetyltransferase</fullName>
    </submittedName>
</protein>
<dbReference type="PANTHER" id="PTHR43792:SF1">
    <property type="entry name" value="N-ACETYLTRANSFERASE DOMAIN-CONTAINING PROTEIN"/>
    <property type="match status" value="1"/>
</dbReference>
<feature type="domain" description="N-acetyltransferase" evidence="1">
    <location>
        <begin position="19"/>
        <end position="185"/>
    </location>
</feature>